<evidence type="ECO:0000256" key="1">
    <source>
        <dbReference type="ARBA" id="ARBA00009481"/>
    </source>
</evidence>
<comment type="similarity">
    <text evidence="1">Belongs to the glycosyltransferase group 1 family. Glycosyltransferase 4 subfamily.</text>
</comment>
<dbReference type="AlphaFoldDB" id="W0AFI5"/>
<evidence type="ECO:0000259" key="5">
    <source>
        <dbReference type="Pfam" id="PF00534"/>
    </source>
</evidence>
<dbReference type="RefSeq" id="WP_025293214.1">
    <property type="nucleotide sequence ID" value="NZ_CP006644.1"/>
</dbReference>
<proteinExistence type="inferred from homology"/>
<dbReference type="STRING" id="1123269.NX02_16725"/>
<dbReference type="PANTHER" id="PTHR12526:SF640">
    <property type="entry name" value="COLANIC ACID BIOSYNTHESIS GLYCOSYLTRANSFERASE WCAL-RELATED"/>
    <property type="match status" value="1"/>
</dbReference>
<gene>
    <name evidence="6" type="ORF">NX02_16725</name>
</gene>
<dbReference type="KEGG" id="ssan:NX02_16725"/>
<evidence type="ECO:0000313" key="7">
    <source>
        <dbReference type="Proteomes" id="UP000018851"/>
    </source>
</evidence>
<dbReference type="Gene3D" id="3.40.50.2000">
    <property type="entry name" value="Glycogen Phosphorylase B"/>
    <property type="match status" value="2"/>
</dbReference>
<name>W0AFI5_9SPHN</name>
<keyword evidence="7" id="KW-1185">Reference proteome</keyword>
<sequence length="435" mass="47434">MKPKVFSYVGTGGEPLSDAPDSRGTGPNIARGFGRQTDRVAYLVNVYPKVSHSFIRTEIAALERQGLTVDRFTIRKSPDRFSDAEDRAEERRTAVLLEGNGRQLARAVLARFLARPGPTVAALRDALRIDGGRGMVRAFAYFAEAALLADQLERNRVRHVHAHFGTNPVAVARLAARMTPITYSFTAHGPDEFDSPVSLDLPGKIADAAFVAGVSSFGRGQLMRWSHPRHWERIEVVRCAVAPHFLSTEVDDGAAFAGSRLVCVARLSAQKGLPLLIEAAARLAQRREFTIDVIGDGEGRKDIEAQIVRLGLQQRVRLLGWRGSEDVRREVLNARAFVLPSFAEGLPVVLMEALAVGRPVIATAIAGVPELVDAQNGWLIPSGSIEALADALGAALDATPEQLRTMGEIGRARVREMHDPDQNAEHLAELFRPFV</sequence>
<evidence type="ECO:0000256" key="2">
    <source>
        <dbReference type="ARBA" id="ARBA00022676"/>
    </source>
</evidence>
<feature type="domain" description="Glycosyl transferase family 1" evidence="5">
    <location>
        <begin position="261"/>
        <end position="412"/>
    </location>
</feature>
<dbReference type="OrthoDB" id="9790710at2"/>
<dbReference type="PANTHER" id="PTHR12526">
    <property type="entry name" value="GLYCOSYLTRANSFERASE"/>
    <property type="match status" value="1"/>
</dbReference>
<dbReference type="HOGENOM" id="CLU_009583_14_2_5"/>
<dbReference type="EMBL" id="CP006644">
    <property type="protein sequence ID" value="AHE55023.1"/>
    <property type="molecule type" value="Genomic_DNA"/>
</dbReference>
<dbReference type="SUPFAM" id="SSF53756">
    <property type="entry name" value="UDP-Glycosyltransferase/glycogen phosphorylase"/>
    <property type="match status" value="1"/>
</dbReference>
<dbReference type="Proteomes" id="UP000018851">
    <property type="component" value="Chromosome"/>
</dbReference>
<organism evidence="6 7">
    <name type="scientific">Sphingomonas sanxanigenens DSM 19645 = NX02</name>
    <dbReference type="NCBI Taxonomy" id="1123269"/>
    <lineage>
        <taxon>Bacteria</taxon>
        <taxon>Pseudomonadati</taxon>
        <taxon>Pseudomonadota</taxon>
        <taxon>Alphaproteobacteria</taxon>
        <taxon>Sphingomonadales</taxon>
        <taxon>Sphingomonadaceae</taxon>
        <taxon>Sphingomonas</taxon>
    </lineage>
</organism>
<dbReference type="PATRIC" id="fig|1123269.5.peg.3276"/>
<keyword evidence="2" id="KW-0328">Glycosyltransferase</keyword>
<evidence type="ECO:0000256" key="3">
    <source>
        <dbReference type="ARBA" id="ARBA00022679"/>
    </source>
</evidence>
<dbReference type="GO" id="GO:0016757">
    <property type="term" value="F:glycosyltransferase activity"/>
    <property type="evidence" value="ECO:0007669"/>
    <property type="project" value="UniProtKB-KW"/>
</dbReference>
<evidence type="ECO:0000256" key="4">
    <source>
        <dbReference type="SAM" id="MobiDB-lite"/>
    </source>
</evidence>
<reference evidence="6 7" key="1">
    <citation type="submission" date="2013-07" db="EMBL/GenBank/DDBJ databases">
        <title>Completed genome of Sphingomonas sanxanigenens NX02.</title>
        <authorList>
            <person name="Ma T."/>
            <person name="Huang H."/>
            <person name="Wu M."/>
            <person name="Li X."/>
            <person name="Li G."/>
        </authorList>
    </citation>
    <scope>NUCLEOTIDE SEQUENCE [LARGE SCALE GENOMIC DNA]</scope>
    <source>
        <strain evidence="6 7">NX02</strain>
    </source>
</reference>
<dbReference type="InterPro" id="IPR001296">
    <property type="entry name" value="Glyco_trans_1"/>
</dbReference>
<protein>
    <recommendedName>
        <fullName evidence="5">Glycosyl transferase family 1 domain-containing protein</fullName>
    </recommendedName>
</protein>
<keyword evidence="3" id="KW-0808">Transferase</keyword>
<feature type="region of interest" description="Disordered" evidence="4">
    <location>
        <begin position="1"/>
        <end position="32"/>
    </location>
</feature>
<dbReference type="eggNOG" id="COG0438">
    <property type="taxonomic scope" value="Bacteria"/>
</dbReference>
<dbReference type="Pfam" id="PF00534">
    <property type="entry name" value="Glycos_transf_1"/>
    <property type="match status" value="1"/>
</dbReference>
<evidence type="ECO:0000313" key="6">
    <source>
        <dbReference type="EMBL" id="AHE55023.1"/>
    </source>
</evidence>
<accession>W0AFI5</accession>